<dbReference type="PANTHER" id="PTHR43849">
    <property type="entry name" value="BLL3936 PROTEIN"/>
    <property type="match status" value="1"/>
</dbReference>
<feature type="transmembrane region" description="Helical" evidence="1">
    <location>
        <begin position="32"/>
        <end position="51"/>
    </location>
</feature>
<dbReference type="AlphaFoldDB" id="A0A1Z5HSV6"/>
<evidence type="ECO:0000259" key="2">
    <source>
        <dbReference type="Pfam" id="PF06808"/>
    </source>
</evidence>
<evidence type="ECO:0000256" key="1">
    <source>
        <dbReference type="SAM" id="Phobius"/>
    </source>
</evidence>
<proteinExistence type="predicted"/>
<keyword evidence="1" id="KW-0472">Membrane</keyword>
<keyword evidence="4" id="KW-1185">Reference proteome</keyword>
<dbReference type="Proteomes" id="UP000197032">
    <property type="component" value="Unassembled WGS sequence"/>
</dbReference>
<dbReference type="InterPro" id="IPR010656">
    <property type="entry name" value="DctM"/>
</dbReference>
<protein>
    <submittedName>
        <fullName evidence="3">TRAP transporter, 4TM/12TM fusion protein</fullName>
    </submittedName>
</protein>
<dbReference type="Pfam" id="PF06808">
    <property type="entry name" value="DctM"/>
    <property type="match status" value="1"/>
</dbReference>
<feature type="transmembrane region" description="Helical" evidence="1">
    <location>
        <begin position="7"/>
        <end position="26"/>
    </location>
</feature>
<dbReference type="RefSeq" id="WP_088553796.1">
    <property type="nucleotide sequence ID" value="NZ_BDGJ01000080.1"/>
</dbReference>
<evidence type="ECO:0000313" key="4">
    <source>
        <dbReference type="Proteomes" id="UP000197032"/>
    </source>
</evidence>
<reference evidence="4" key="1">
    <citation type="journal article" date="2017" name="Appl. Environ. Microbiol.">
        <title>Genomic analysis of Calderihabitans maritimus KKC1, a thermophilic hydrogenogenic carboxydotrophic bacterium isolated from marine sediment.</title>
        <authorList>
            <person name="Omae K."/>
            <person name="Yoneda Y."/>
            <person name="Fukuyama Y."/>
            <person name="Yoshida T."/>
            <person name="Sako Y."/>
        </authorList>
    </citation>
    <scope>NUCLEOTIDE SEQUENCE [LARGE SCALE GENOMIC DNA]</scope>
    <source>
        <strain evidence="4">KKC1</strain>
    </source>
</reference>
<feature type="transmembrane region" description="Helical" evidence="1">
    <location>
        <begin position="63"/>
        <end position="81"/>
    </location>
</feature>
<accession>A0A1Z5HSV6</accession>
<dbReference type="PANTHER" id="PTHR43849:SF2">
    <property type="entry name" value="BLL3936 PROTEIN"/>
    <property type="match status" value="1"/>
</dbReference>
<feature type="domain" description="TRAP C4-dicarboxylate transport system permease DctM subunit" evidence="2">
    <location>
        <begin position="104"/>
        <end position="328"/>
    </location>
</feature>
<dbReference type="InterPro" id="IPR011853">
    <property type="entry name" value="TRAP_DctM-Dct_fused"/>
</dbReference>
<dbReference type="OrthoDB" id="9759894at2"/>
<dbReference type="NCBIfam" id="TIGR02123">
    <property type="entry name" value="TRAP_fused"/>
    <property type="match status" value="1"/>
</dbReference>
<evidence type="ECO:0000313" key="3">
    <source>
        <dbReference type="EMBL" id="GAW92437.1"/>
    </source>
</evidence>
<feature type="transmembrane region" description="Helical" evidence="1">
    <location>
        <begin position="153"/>
        <end position="181"/>
    </location>
</feature>
<sequence length="332" mass="35702">MKNGHKIIITILAVAMALFHIYTSAFGMYTALIQRGMHLMFVLALIFLIFPVKKGVSRKNIPLYDYILSLLGFVVGAYIVINYNAIVLREGQATQLDIIMGVVAIILVLEATRRTLGLPLVIIGVIFLIYAFAGPHMPGALIHRGYDIQRVAYQMYMTTSGIFGIPFGVSATTIAMFIIFASFINKTGGGKYFVDLAFSIAGRTRGGPAKAAVIGSCIMGSITGAAVANVAATGTFTIPLMKRTGYKPHIAGAIEAVASTGSQIMPPIMGSAAFIMAEMAEIPYSSIMVAALIPALFYYFSLFLAVDIEAAKHGLKGLTKKELPPLKKKFNK</sequence>
<comment type="caution">
    <text evidence="3">The sequence shown here is derived from an EMBL/GenBank/DDBJ whole genome shotgun (WGS) entry which is preliminary data.</text>
</comment>
<keyword evidence="1" id="KW-0812">Transmembrane</keyword>
<feature type="transmembrane region" description="Helical" evidence="1">
    <location>
        <begin position="116"/>
        <end position="133"/>
    </location>
</feature>
<gene>
    <name evidence="3" type="ORF">KKC1_15910</name>
</gene>
<feature type="transmembrane region" description="Helical" evidence="1">
    <location>
        <begin position="93"/>
        <end position="109"/>
    </location>
</feature>
<feature type="transmembrane region" description="Helical" evidence="1">
    <location>
        <begin position="284"/>
        <end position="306"/>
    </location>
</feature>
<feature type="transmembrane region" description="Helical" evidence="1">
    <location>
        <begin position="211"/>
        <end position="232"/>
    </location>
</feature>
<keyword evidence="1" id="KW-1133">Transmembrane helix</keyword>
<dbReference type="EMBL" id="BDGJ01000080">
    <property type="protein sequence ID" value="GAW92437.1"/>
    <property type="molecule type" value="Genomic_DNA"/>
</dbReference>
<name>A0A1Z5HSV6_9FIRM</name>
<organism evidence="3 4">
    <name type="scientific">Calderihabitans maritimus</name>
    <dbReference type="NCBI Taxonomy" id="1246530"/>
    <lineage>
        <taxon>Bacteria</taxon>
        <taxon>Bacillati</taxon>
        <taxon>Bacillota</taxon>
        <taxon>Clostridia</taxon>
        <taxon>Neomoorellales</taxon>
        <taxon>Calderihabitantaceae</taxon>
        <taxon>Calderihabitans</taxon>
    </lineage>
</organism>